<dbReference type="OrthoDB" id="9792355at2"/>
<dbReference type="InterPro" id="IPR020904">
    <property type="entry name" value="Sc_DH/Rdtase_CS"/>
</dbReference>
<dbReference type="Pfam" id="PF13561">
    <property type="entry name" value="adh_short_C2"/>
    <property type="match status" value="1"/>
</dbReference>
<name>A0A291GBX0_9RHOB</name>
<dbReference type="PRINTS" id="PR00080">
    <property type="entry name" value="SDRFAMILY"/>
</dbReference>
<dbReference type="InterPro" id="IPR050259">
    <property type="entry name" value="SDR"/>
</dbReference>
<dbReference type="Gene3D" id="3.40.50.720">
    <property type="entry name" value="NAD(P)-binding Rossmann-like Domain"/>
    <property type="match status" value="1"/>
</dbReference>
<dbReference type="RefSeq" id="WP_096805545.1">
    <property type="nucleotide sequence ID" value="NZ_CP022196.1"/>
</dbReference>
<dbReference type="PRINTS" id="PR00081">
    <property type="entry name" value="GDHRDH"/>
</dbReference>
<dbReference type="AlphaFoldDB" id="A0A291GBX0"/>
<comment type="similarity">
    <text evidence="1">Belongs to the short-chain dehydrogenases/reductases (SDR) family.</text>
</comment>
<dbReference type="InterPro" id="IPR002347">
    <property type="entry name" value="SDR_fam"/>
</dbReference>
<gene>
    <name evidence="2" type="ORF">CEW89_08185</name>
</gene>
<organism evidence="2 3">
    <name type="scientific">Celeribacter ethanolicus</name>
    <dbReference type="NCBI Taxonomy" id="1758178"/>
    <lineage>
        <taxon>Bacteria</taxon>
        <taxon>Pseudomonadati</taxon>
        <taxon>Pseudomonadota</taxon>
        <taxon>Alphaproteobacteria</taxon>
        <taxon>Rhodobacterales</taxon>
        <taxon>Roseobacteraceae</taxon>
        <taxon>Celeribacter</taxon>
    </lineage>
</organism>
<dbReference type="CDD" id="cd05233">
    <property type="entry name" value="SDR_c"/>
    <property type="match status" value="1"/>
</dbReference>
<evidence type="ECO:0000313" key="2">
    <source>
        <dbReference type="EMBL" id="ATG47554.1"/>
    </source>
</evidence>
<proteinExistence type="inferred from homology"/>
<protein>
    <submittedName>
        <fullName evidence="2">Short-chain dehydrogenase</fullName>
    </submittedName>
</protein>
<dbReference type="FunFam" id="3.40.50.720:FF:000084">
    <property type="entry name" value="Short-chain dehydrogenase reductase"/>
    <property type="match status" value="1"/>
</dbReference>
<keyword evidence="3" id="KW-1185">Reference proteome</keyword>
<accession>A0A291GBX0</accession>
<dbReference type="PANTHER" id="PTHR42879">
    <property type="entry name" value="3-OXOACYL-(ACYL-CARRIER-PROTEIN) REDUCTASE"/>
    <property type="match status" value="1"/>
</dbReference>
<dbReference type="STRING" id="1758178.GCA_001550095_00286"/>
<evidence type="ECO:0000313" key="3">
    <source>
        <dbReference type="Proteomes" id="UP000217935"/>
    </source>
</evidence>
<evidence type="ECO:0000256" key="1">
    <source>
        <dbReference type="ARBA" id="ARBA00006484"/>
    </source>
</evidence>
<dbReference type="EMBL" id="CP022196">
    <property type="protein sequence ID" value="ATG47554.1"/>
    <property type="molecule type" value="Genomic_DNA"/>
</dbReference>
<sequence length="251" mass="25823">MDLRFDGKTAIVTGAASGIGAAVAEELSRGGATIIVADLHGDAAKTEVAKIEKTGGKALAFAGDVSDPDSVKAMVDFAVSETGKLDLLVNNAGIGGPLSPITDVDPIKWKQVIDINLMGVFYGMHYGAQAMKITGGGAIVNMASILGSVADLNISAYVTAKHGVVGMTKAAALEMAADNIRVNSVGPGYIETPLVVGSLPEEVLENLRARHAAKRLGKPEEVAALVAFLLSDRASFITGSYHLVDSGYTAL</sequence>
<dbReference type="SUPFAM" id="SSF51735">
    <property type="entry name" value="NAD(P)-binding Rossmann-fold domains"/>
    <property type="match status" value="1"/>
</dbReference>
<dbReference type="GO" id="GO:0032787">
    <property type="term" value="P:monocarboxylic acid metabolic process"/>
    <property type="evidence" value="ECO:0007669"/>
    <property type="project" value="UniProtKB-ARBA"/>
</dbReference>
<dbReference type="NCBIfam" id="NF005559">
    <property type="entry name" value="PRK07231.1"/>
    <property type="match status" value="1"/>
</dbReference>
<dbReference type="KEGG" id="ceh:CEW89_08185"/>
<dbReference type="PANTHER" id="PTHR42879:SF2">
    <property type="entry name" value="3-OXOACYL-[ACYL-CARRIER-PROTEIN] REDUCTASE FABG"/>
    <property type="match status" value="1"/>
</dbReference>
<dbReference type="PROSITE" id="PS00061">
    <property type="entry name" value="ADH_SHORT"/>
    <property type="match status" value="1"/>
</dbReference>
<dbReference type="InterPro" id="IPR036291">
    <property type="entry name" value="NAD(P)-bd_dom_sf"/>
</dbReference>
<dbReference type="Proteomes" id="UP000217935">
    <property type="component" value="Chromosome"/>
</dbReference>
<reference evidence="2 3" key="1">
    <citation type="submission" date="2017-06" db="EMBL/GenBank/DDBJ databases">
        <title>Celeribacter sp. TSPH2 complete genome sequence.</title>
        <authorList>
            <person name="Woo J.-H."/>
            <person name="Kim H.-S."/>
        </authorList>
    </citation>
    <scope>NUCLEOTIDE SEQUENCE [LARGE SCALE GENOMIC DNA]</scope>
    <source>
        <strain evidence="2 3">TSPH2</strain>
    </source>
</reference>